<dbReference type="SUPFAM" id="SSF53850">
    <property type="entry name" value="Periplasmic binding protein-like II"/>
    <property type="match status" value="1"/>
</dbReference>
<dbReference type="EMBL" id="BMJS01000027">
    <property type="protein sequence ID" value="GGG03427.1"/>
    <property type="molecule type" value="Genomic_DNA"/>
</dbReference>
<dbReference type="Proteomes" id="UP000636949">
    <property type="component" value="Unassembled WGS sequence"/>
</dbReference>
<dbReference type="InterPro" id="IPR036390">
    <property type="entry name" value="WH_DNA-bd_sf"/>
</dbReference>
<feature type="domain" description="HTH lysR-type" evidence="5">
    <location>
        <begin position="10"/>
        <end position="67"/>
    </location>
</feature>
<dbReference type="OrthoDB" id="9771171at2"/>
<keyword evidence="2" id="KW-0805">Transcription regulation</keyword>
<evidence type="ECO:0000313" key="6">
    <source>
        <dbReference type="EMBL" id="GGG03427.1"/>
    </source>
</evidence>
<dbReference type="Gene3D" id="3.40.190.290">
    <property type="match status" value="1"/>
</dbReference>
<comment type="caution">
    <text evidence="6">The sequence shown here is derived from an EMBL/GenBank/DDBJ whole genome shotgun (WGS) entry which is preliminary data.</text>
</comment>
<dbReference type="PANTHER" id="PTHR30126:SF40">
    <property type="entry name" value="HTH-TYPE TRANSCRIPTIONAL REGULATOR GLTR"/>
    <property type="match status" value="1"/>
</dbReference>
<name>A0A8J2Z5Y8_9GAMM</name>
<evidence type="ECO:0000256" key="1">
    <source>
        <dbReference type="ARBA" id="ARBA00009437"/>
    </source>
</evidence>
<dbReference type="RefSeq" id="WP_117003432.1">
    <property type="nucleotide sequence ID" value="NZ_BMJS01000027.1"/>
</dbReference>
<dbReference type="InterPro" id="IPR005119">
    <property type="entry name" value="LysR_subst-bd"/>
</dbReference>
<protein>
    <submittedName>
        <fullName evidence="6">LysR family transcriptional regulator</fullName>
    </submittedName>
</protein>
<comment type="similarity">
    <text evidence="1">Belongs to the LysR transcriptional regulatory family.</text>
</comment>
<reference evidence="6" key="1">
    <citation type="journal article" date="2014" name="Int. J. Syst. Evol. Microbiol.">
        <title>Complete genome sequence of Corynebacterium casei LMG S-19264T (=DSM 44701T), isolated from a smear-ripened cheese.</title>
        <authorList>
            <consortium name="US DOE Joint Genome Institute (JGI-PGF)"/>
            <person name="Walter F."/>
            <person name="Albersmeier A."/>
            <person name="Kalinowski J."/>
            <person name="Ruckert C."/>
        </authorList>
    </citation>
    <scope>NUCLEOTIDE SEQUENCE</scope>
    <source>
        <strain evidence="6">CGMCC 1.15758</strain>
    </source>
</reference>
<dbReference type="GO" id="GO:0000976">
    <property type="term" value="F:transcription cis-regulatory region binding"/>
    <property type="evidence" value="ECO:0007669"/>
    <property type="project" value="TreeGrafter"/>
</dbReference>
<keyword evidence="4" id="KW-0804">Transcription</keyword>
<dbReference type="InterPro" id="IPR000847">
    <property type="entry name" value="LysR_HTH_N"/>
</dbReference>
<dbReference type="AlphaFoldDB" id="A0A8J2Z5Y8"/>
<sequence length="318" mass="36546">MQTNKMAYNLTYKQIQIFLQVVETENLTEAANLLHLTQPAVTKQIKSLEMDVGKKLFYFNGRKSLLTAEGESFLPYAREIQASFKKLLYHLSHENKDYKLNLVVSPIYDEWIIQILKQVKKSHPKLNYNINFTTLDYTALYERYDGDLIIASRDILDKKYYNEKVCNLENSLVCSSDNHELLNNLNIDNIFKQTFITLKLQSLLYEQTIKSVPKNTDISIFSNAQVAKKAIVANLGIGWLPDFILQKEIKDGRLIRIADALKAKGASTNDLQKVTMKGFTAYLAYHLDKPINKVMREFIQALFELSTSANLNLSKTNI</sequence>
<keyword evidence="7" id="KW-1185">Reference proteome</keyword>
<dbReference type="Pfam" id="PF00126">
    <property type="entry name" value="HTH_1"/>
    <property type="match status" value="1"/>
</dbReference>
<dbReference type="PANTHER" id="PTHR30126">
    <property type="entry name" value="HTH-TYPE TRANSCRIPTIONAL REGULATOR"/>
    <property type="match status" value="1"/>
</dbReference>
<gene>
    <name evidence="6" type="ORF">GCM10010995_21070</name>
</gene>
<dbReference type="PROSITE" id="PS50931">
    <property type="entry name" value="HTH_LYSR"/>
    <property type="match status" value="1"/>
</dbReference>
<dbReference type="Pfam" id="PF03466">
    <property type="entry name" value="LysR_substrate"/>
    <property type="match status" value="1"/>
</dbReference>
<evidence type="ECO:0000259" key="5">
    <source>
        <dbReference type="PROSITE" id="PS50931"/>
    </source>
</evidence>
<keyword evidence="3" id="KW-0238">DNA-binding</keyword>
<proteinExistence type="inferred from homology"/>
<accession>A0A8J2Z5Y8</accession>
<evidence type="ECO:0000256" key="2">
    <source>
        <dbReference type="ARBA" id="ARBA00023015"/>
    </source>
</evidence>
<reference evidence="6" key="2">
    <citation type="submission" date="2020-09" db="EMBL/GenBank/DDBJ databases">
        <authorList>
            <person name="Sun Q."/>
            <person name="Zhou Y."/>
        </authorList>
    </citation>
    <scope>NUCLEOTIDE SEQUENCE</scope>
    <source>
        <strain evidence="6">CGMCC 1.15758</strain>
    </source>
</reference>
<evidence type="ECO:0000256" key="4">
    <source>
        <dbReference type="ARBA" id="ARBA00023163"/>
    </source>
</evidence>
<evidence type="ECO:0000313" key="7">
    <source>
        <dbReference type="Proteomes" id="UP000636949"/>
    </source>
</evidence>
<dbReference type="InterPro" id="IPR036388">
    <property type="entry name" value="WH-like_DNA-bd_sf"/>
</dbReference>
<evidence type="ECO:0000256" key="3">
    <source>
        <dbReference type="ARBA" id="ARBA00023125"/>
    </source>
</evidence>
<dbReference type="PRINTS" id="PR00039">
    <property type="entry name" value="HTHLYSR"/>
</dbReference>
<organism evidence="6 7">
    <name type="scientific">Cysteiniphilum litorale</name>
    <dbReference type="NCBI Taxonomy" id="2056700"/>
    <lineage>
        <taxon>Bacteria</taxon>
        <taxon>Pseudomonadati</taxon>
        <taxon>Pseudomonadota</taxon>
        <taxon>Gammaproteobacteria</taxon>
        <taxon>Thiotrichales</taxon>
        <taxon>Fastidiosibacteraceae</taxon>
        <taxon>Cysteiniphilum</taxon>
    </lineage>
</organism>
<dbReference type="GO" id="GO:0003700">
    <property type="term" value="F:DNA-binding transcription factor activity"/>
    <property type="evidence" value="ECO:0007669"/>
    <property type="project" value="InterPro"/>
</dbReference>
<dbReference type="SUPFAM" id="SSF46785">
    <property type="entry name" value="Winged helix' DNA-binding domain"/>
    <property type="match status" value="1"/>
</dbReference>
<dbReference type="Gene3D" id="1.10.10.10">
    <property type="entry name" value="Winged helix-like DNA-binding domain superfamily/Winged helix DNA-binding domain"/>
    <property type="match status" value="1"/>
</dbReference>